<feature type="transmembrane region" description="Helical" evidence="1">
    <location>
        <begin position="15"/>
        <end position="41"/>
    </location>
</feature>
<dbReference type="AlphaFoldDB" id="A0ABD5RPP1"/>
<dbReference type="InterPro" id="IPR052710">
    <property type="entry name" value="CAAX_protease"/>
</dbReference>
<evidence type="ECO:0000313" key="4">
    <source>
        <dbReference type="Proteomes" id="UP001596099"/>
    </source>
</evidence>
<dbReference type="EMBL" id="JBHSQH010000001">
    <property type="protein sequence ID" value="MFC5972249.1"/>
    <property type="molecule type" value="Genomic_DNA"/>
</dbReference>
<feature type="transmembrane region" description="Helical" evidence="1">
    <location>
        <begin position="97"/>
        <end position="118"/>
    </location>
</feature>
<evidence type="ECO:0000313" key="3">
    <source>
        <dbReference type="EMBL" id="MFC5972249.1"/>
    </source>
</evidence>
<feature type="transmembrane region" description="Helical" evidence="1">
    <location>
        <begin position="170"/>
        <end position="190"/>
    </location>
</feature>
<keyword evidence="1" id="KW-1133">Transmembrane helix</keyword>
<evidence type="ECO:0000256" key="1">
    <source>
        <dbReference type="SAM" id="Phobius"/>
    </source>
</evidence>
<keyword evidence="4" id="KW-1185">Reference proteome</keyword>
<dbReference type="RefSeq" id="WP_247415367.1">
    <property type="nucleotide sequence ID" value="NZ_JALLGW010000001.1"/>
</dbReference>
<feature type="domain" description="CAAX prenyl protease 2/Lysostaphin resistance protein A-like" evidence="2">
    <location>
        <begin position="138"/>
        <end position="236"/>
    </location>
</feature>
<feature type="transmembrane region" description="Helical" evidence="1">
    <location>
        <begin position="53"/>
        <end position="76"/>
    </location>
</feature>
<keyword evidence="1" id="KW-0472">Membrane</keyword>
<protein>
    <submittedName>
        <fullName evidence="3">CPBP family intramembrane glutamic endopeptidase</fullName>
        <ecNumber evidence="3">3.4.-.-</ecNumber>
    </submittedName>
</protein>
<name>A0ABD5RPP1_9EURY</name>
<sequence length="249" mass="26481">MSDRSVRDTYDGRDVLVAATLLALGGYALGNIVAALVATFVEAGGVEVTGNPMASTLVGTIAVQGVTFVGGTLLFFHLVDRWDLLRVHRPTRRDLALVLLGFALLVGAFFGFDFLYSALGIDTAESSIVTSGRENPALFLYLIPLSVLVVAPGEELLYRGLVQGWLRQSFGPAVAIGVASVLFATIHVWGYAGTPLPSLVATLAIVAFLAVFLGALYEYSGNLLVPVLVHGLYNALQFLLAYWQATGVF</sequence>
<proteinExistence type="predicted"/>
<feature type="transmembrane region" description="Helical" evidence="1">
    <location>
        <begin position="223"/>
        <end position="243"/>
    </location>
</feature>
<organism evidence="3 4">
    <name type="scientific">Halomarina salina</name>
    <dbReference type="NCBI Taxonomy" id="1872699"/>
    <lineage>
        <taxon>Archaea</taxon>
        <taxon>Methanobacteriati</taxon>
        <taxon>Methanobacteriota</taxon>
        <taxon>Stenosarchaea group</taxon>
        <taxon>Halobacteria</taxon>
        <taxon>Halobacteriales</taxon>
        <taxon>Natronomonadaceae</taxon>
        <taxon>Halomarina</taxon>
    </lineage>
</organism>
<dbReference type="EC" id="3.4.-.-" evidence="3"/>
<dbReference type="InterPro" id="IPR003675">
    <property type="entry name" value="Rce1/LyrA-like_dom"/>
</dbReference>
<keyword evidence="1" id="KW-0812">Transmembrane</keyword>
<keyword evidence="3" id="KW-0378">Hydrolase</keyword>
<dbReference type="PANTHER" id="PTHR36435">
    <property type="entry name" value="SLR1288 PROTEIN"/>
    <property type="match status" value="1"/>
</dbReference>
<feature type="transmembrane region" description="Helical" evidence="1">
    <location>
        <begin position="196"/>
        <end position="216"/>
    </location>
</feature>
<dbReference type="GO" id="GO:0004175">
    <property type="term" value="F:endopeptidase activity"/>
    <property type="evidence" value="ECO:0007669"/>
    <property type="project" value="UniProtKB-ARBA"/>
</dbReference>
<dbReference type="Pfam" id="PF02517">
    <property type="entry name" value="Rce1-like"/>
    <property type="match status" value="1"/>
</dbReference>
<comment type="caution">
    <text evidence="3">The sequence shown here is derived from an EMBL/GenBank/DDBJ whole genome shotgun (WGS) entry which is preliminary data.</text>
</comment>
<feature type="transmembrane region" description="Helical" evidence="1">
    <location>
        <begin position="138"/>
        <end position="158"/>
    </location>
</feature>
<evidence type="ECO:0000259" key="2">
    <source>
        <dbReference type="Pfam" id="PF02517"/>
    </source>
</evidence>
<dbReference type="PANTHER" id="PTHR36435:SF1">
    <property type="entry name" value="CAAX AMINO TERMINAL PROTEASE FAMILY PROTEIN"/>
    <property type="match status" value="1"/>
</dbReference>
<accession>A0ABD5RPP1</accession>
<gene>
    <name evidence="3" type="ORF">ACFPYI_12985</name>
</gene>
<reference evidence="3 4" key="1">
    <citation type="journal article" date="2019" name="Int. J. Syst. Evol. Microbiol.">
        <title>The Global Catalogue of Microorganisms (GCM) 10K type strain sequencing project: providing services to taxonomists for standard genome sequencing and annotation.</title>
        <authorList>
            <consortium name="The Broad Institute Genomics Platform"/>
            <consortium name="The Broad Institute Genome Sequencing Center for Infectious Disease"/>
            <person name="Wu L."/>
            <person name="Ma J."/>
        </authorList>
    </citation>
    <scope>NUCLEOTIDE SEQUENCE [LARGE SCALE GENOMIC DNA]</scope>
    <source>
        <strain evidence="3 4">CGMCC 1.12543</strain>
    </source>
</reference>
<dbReference type="GO" id="GO:0080120">
    <property type="term" value="P:CAAX-box protein maturation"/>
    <property type="evidence" value="ECO:0007669"/>
    <property type="project" value="UniProtKB-ARBA"/>
</dbReference>
<dbReference type="Proteomes" id="UP001596099">
    <property type="component" value="Unassembled WGS sequence"/>
</dbReference>